<gene>
    <name evidence="1" type="ORF">LCGC14_0932580</name>
</gene>
<name>A0A0F9RU16_9ZZZZ</name>
<protein>
    <submittedName>
        <fullName evidence="1">Uncharacterized protein</fullName>
    </submittedName>
</protein>
<dbReference type="AlphaFoldDB" id="A0A0F9RU16"/>
<dbReference type="EMBL" id="LAZR01003214">
    <property type="protein sequence ID" value="KKN20738.1"/>
    <property type="molecule type" value="Genomic_DNA"/>
</dbReference>
<organism evidence="1">
    <name type="scientific">marine sediment metagenome</name>
    <dbReference type="NCBI Taxonomy" id="412755"/>
    <lineage>
        <taxon>unclassified sequences</taxon>
        <taxon>metagenomes</taxon>
        <taxon>ecological metagenomes</taxon>
    </lineage>
</organism>
<evidence type="ECO:0000313" key="1">
    <source>
        <dbReference type="EMBL" id="KKN20738.1"/>
    </source>
</evidence>
<sequence length="51" mass="5755">MLGRRKDVSVRLSAEDRKLLQHIAAELEHICSALNGEPEDKQEVSEDDHGE</sequence>
<proteinExistence type="predicted"/>
<accession>A0A0F9RU16</accession>
<reference evidence="1" key="1">
    <citation type="journal article" date="2015" name="Nature">
        <title>Complex archaea that bridge the gap between prokaryotes and eukaryotes.</title>
        <authorList>
            <person name="Spang A."/>
            <person name="Saw J.H."/>
            <person name="Jorgensen S.L."/>
            <person name="Zaremba-Niedzwiedzka K."/>
            <person name="Martijn J."/>
            <person name="Lind A.E."/>
            <person name="van Eijk R."/>
            <person name="Schleper C."/>
            <person name="Guy L."/>
            <person name="Ettema T.J."/>
        </authorList>
    </citation>
    <scope>NUCLEOTIDE SEQUENCE</scope>
</reference>
<comment type="caution">
    <text evidence="1">The sequence shown here is derived from an EMBL/GenBank/DDBJ whole genome shotgun (WGS) entry which is preliminary data.</text>
</comment>